<dbReference type="OrthoDB" id="5358398at2759"/>
<feature type="transmembrane region" description="Helical" evidence="1">
    <location>
        <begin position="20"/>
        <end position="40"/>
    </location>
</feature>
<keyword evidence="4" id="KW-1185">Reference proteome</keyword>
<accession>A0A5N5WPM2</accession>
<evidence type="ECO:0000313" key="3">
    <source>
        <dbReference type="EMBL" id="KAB8070443.1"/>
    </source>
</evidence>
<gene>
    <name evidence="3" type="ORF">BDV29DRAFT_180903</name>
</gene>
<dbReference type="InterPro" id="IPR048273">
    <property type="entry name" value="Luciferase"/>
</dbReference>
<dbReference type="Proteomes" id="UP000326565">
    <property type="component" value="Unassembled WGS sequence"/>
</dbReference>
<dbReference type="EMBL" id="ML732302">
    <property type="protein sequence ID" value="KAB8070443.1"/>
    <property type="molecule type" value="Genomic_DNA"/>
</dbReference>
<dbReference type="PANTHER" id="PTHR38695:SF1">
    <property type="entry name" value="AMINO ACID PERMEASE_ SLC12A DOMAIN-CONTAINING PROTEIN"/>
    <property type="match status" value="1"/>
</dbReference>
<keyword evidence="1" id="KW-1133">Transmembrane helix</keyword>
<organism evidence="3 4">
    <name type="scientific">Aspergillus leporis</name>
    <dbReference type="NCBI Taxonomy" id="41062"/>
    <lineage>
        <taxon>Eukaryota</taxon>
        <taxon>Fungi</taxon>
        <taxon>Dikarya</taxon>
        <taxon>Ascomycota</taxon>
        <taxon>Pezizomycotina</taxon>
        <taxon>Eurotiomycetes</taxon>
        <taxon>Eurotiomycetidae</taxon>
        <taxon>Eurotiales</taxon>
        <taxon>Aspergillaceae</taxon>
        <taxon>Aspergillus</taxon>
        <taxon>Aspergillus subgen. Circumdati</taxon>
    </lineage>
</organism>
<dbReference type="InterPro" id="IPR040841">
    <property type="entry name" value="Luciferase_dom"/>
</dbReference>
<reference evidence="3 4" key="1">
    <citation type="submission" date="2019-04" db="EMBL/GenBank/DDBJ databases">
        <title>Friends and foes A comparative genomics study of 23 Aspergillus species from section Flavi.</title>
        <authorList>
            <consortium name="DOE Joint Genome Institute"/>
            <person name="Kjaerbolling I."/>
            <person name="Vesth T."/>
            <person name="Frisvad J.C."/>
            <person name="Nybo J.L."/>
            <person name="Theobald S."/>
            <person name="Kildgaard S."/>
            <person name="Isbrandt T."/>
            <person name="Kuo A."/>
            <person name="Sato A."/>
            <person name="Lyhne E.K."/>
            <person name="Kogle M.E."/>
            <person name="Wiebenga A."/>
            <person name="Kun R.S."/>
            <person name="Lubbers R.J."/>
            <person name="Makela M.R."/>
            <person name="Barry K."/>
            <person name="Chovatia M."/>
            <person name="Clum A."/>
            <person name="Daum C."/>
            <person name="Haridas S."/>
            <person name="He G."/>
            <person name="LaButti K."/>
            <person name="Lipzen A."/>
            <person name="Mondo S."/>
            <person name="Riley R."/>
            <person name="Salamov A."/>
            <person name="Simmons B.A."/>
            <person name="Magnuson J.K."/>
            <person name="Henrissat B."/>
            <person name="Mortensen U.H."/>
            <person name="Larsen T.O."/>
            <person name="Devries R.P."/>
            <person name="Grigoriev I.V."/>
            <person name="Machida M."/>
            <person name="Baker S.E."/>
            <person name="Andersen M.R."/>
        </authorList>
    </citation>
    <scope>NUCLEOTIDE SEQUENCE [LARGE SCALE GENOMIC DNA]</scope>
    <source>
        <strain evidence="3 4">CBS 151.66</strain>
    </source>
</reference>
<proteinExistence type="predicted"/>
<dbReference type="AlphaFoldDB" id="A0A5N5WPM2"/>
<dbReference type="Pfam" id="PF17648">
    <property type="entry name" value="Luciferase"/>
    <property type="match status" value="1"/>
</dbReference>
<feature type="domain" description="Luciferase" evidence="2">
    <location>
        <begin position="185"/>
        <end position="258"/>
    </location>
</feature>
<dbReference type="PANTHER" id="PTHR38695">
    <property type="entry name" value="AMINO ACID PERMEASE_ SLC12A DOMAIN-CONTAINING PROTEIN"/>
    <property type="match status" value="1"/>
</dbReference>
<sequence>MANGFSPLAVPTPVETATKIITFRLDLILPLLLFPTLFLAHHIRKDYHAFLALGTGGVPSTPAGYLHICILRLFAVRDPLVPPSLPPFLPQEGYLQNRDLPVRFGPRPKVAGIVPHRQMTQRINAEMYAALANEIHGLVDAHPLILYKGTSCFEKHSTGIFCKVHPSALGRQGEEQQRHRLTCNGEVCHSHPIDGSLHLTLHPADVRLVLEKGWGQRHPIAREDWWWWRRSVPSGFVLVYAPRNEEERRCVMEIIRAAVWWVHGEGLPGCF</sequence>
<evidence type="ECO:0000256" key="1">
    <source>
        <dbReference type="SAM" id="Phobius"/>
    </source>
</evidence>
<evidence type="ECO:0000313" key="4">
    <source>
        <dbReference type="Proteomes" id="UP000326565"/>
    </source>
</evidence>
<evidence type="ECO:0000259" key="2">
    <source>
        <dbReference type="Pfam" id="PF17648"/>
    </source>
</evidence>
<keyword evidence="1" id="KW-0472">Membrane</keyword>
<keyword evidence="1" id="KW-0812">Transmembrane</keyword>
<name>A0A5N5WPM2_9EURO</name>
<protein>
    <recommendedName>
        <fullName evidence="2">Luciferase domain-containing protein</fullName>
    </recommendedName>
</protein>